<protein>
    <submittedName>
        <fullName evidence="1">Uncharacterized protein</fullName>
    </submittedName>
</protein>
<reference evidence="2" key="1">
    <citation type="journal article" date="2019" name="Int. J. Syst. Evol. Microbiol.">
        <title>The Global Catalogue of Microorganisms (GCM) 10K type strain sequencing project: providing services to taxonomists for standard genome sequencing and annotation.</title>
        <authorList>
            <consortium name="The Broad Institute Genomics Platform"/>
            <consortium name="The Broad Institute Genome Sequencing Center for Infectious Disease"/>
            <person name="Wu L."/>
            <person name="Ma J."/>
        </authorList>
    </citation>
    <scope>NUCLEOTIDE SEQUENCE [LARGE SCALE GENOMIC DNA]</scope>
    <source>
        <strain evidence="2">CCM 8691</strain>
    </source>
</reference>
<comment type="caution">
    <text evidence="1">The sequence shown here is derived from an EMBL/GenBank/DDBJ whole genome shotgun (WGS) entry which is preliminary data.</text>
</comment>
<gene>
    <name evidence="1" type="ORF">ACFOWA_08750</name>
</gene>
<sequence>MHTKEIQFIAKPVLVEQVILVVEKLICNFKNEQVSIGFQIPNTISLHFKEDSPILIMDRIVKNLRDSDIDLPLNVHFNIYHENCLSQQFCV</sequence>
<dbReference type="EMBL" id="JBHSBW010000007">
    <property type="protein sequence ID" value="MFC4211266.1"/>
    <property type="molecule type" value="Genomic_DNA"/>
</dbReference>
<dbReference type="RefSeq" id="WP_378984093.1">
    <property type="nucleotide sequence ID" value="NZ_JBHSBW010000007.1"/>
</dbReference>
<dbReference type="Proteomes" id="UP001595789">
    <property type="component" value="Unassembled WGS sequence"/>
</dbReference>
<name>A0ABV8PAC8_9SPHI</name>
<accession>A0ABV8PAC8</accession>
<proteinExistence type="predicted"/>
<evidence type="ECO:0000313" key="2">
    <source>
        <dbReference type="Proteomes" id="UP001595789"/>
    </source>
</evidence>
<organism evidence="1 2">
    <name type="scientific">Pedobacter lithocola</name>
    <dbReference type="NCBI Taxonomy" id="1908239"/>
    <lineage>
        <taxon>Bacteria</taxon>
        <taxon>Pseudomonadati</taxon>
        <taxon>Bacteroidota</taxon>
        <taxon>Sphingobacteriia</taxon>
        <taxon>Sphingobacteriales</taxon>
        <taxon>Sphingobacteriaceae</taxon>
        <taxon>Pedobacter</taxon>
    </lineage>
</organism>
<keyword evidence="2" id="KW-1185">Reference proteome</keyword>
<evidence type="ECO:0000313" key="1">
    <source>
        <dbReference type="EMBL" id="MFC4211266.1"/>
    </source>
</evidence>